<keyword evidence="9" id="KW-0406">Ion transport</keyword>
<keyword evidence="2" id="KW-1003">Cell membrane</keyword>
<proteinExistence type="predicted"/>
<evidence type="ECO:0000256" key="6">
    <source>
        <dbReference type="ARBA" id="ARBA00022840"/>
    </source>
</evidence>
<keyword evidence="8" id="KW-0408">Iron</keyword>
<sequence>MNNQLILDQVTVKYGAIPAVSDATFSLVEGEIGCLLGPSGCGKTTLLRAIAGFEPVSTGSISLHGEFISTPRNTKAPEDRAVGMVFQDFALFPHLNVNKNIGFGLSNLSGAEKNLRITEMLELVGLTSVAERFPHELSGGQRQRIALARALAPSPQILLLDEPFSNLDAELRTQLAAEVRSLLKKNKVTALMVTHDQDEAFAMADKIALLNAGNIVQVDTPYKLYHKPGSLFAADFIGKGAVINVGIDAAGLLGNNLGSLSLNTLPEDFGNTVKLLVRPDDIAYDDTSDTKLEIVSKSFLGPNYLYELALNDGQLVPCLTHSHVDIAVGDELPVQFDLRHVVIFNPD</sequence>
<evidence type="ECO:0000256" key="3">
    <source>
        <dbReference type="ARBA" id="ARBA00022496"/>
    </source>
</evidence>
<dbReference type="Gene3D" id="3.40.50.300">
    <property type="entry name" value="P-loop containing nucleotide triphosphate hydrolases"/>
    <property type="match status" value="1"/>
</dbReference>
<evidence type="ECO:0000313" key="13">
    <source>
        <dbReference type="Proteomes" id="UP000315889"/>
    </source>
</evidence>
<dbReference type="InterPro" id="IPR050093">
    <property type="entry name" value="ABC_SmlMolc_Importer"/>
</dbReference>
<dbReference type="PROSITE" id="PS00211">
    <property type="entry name" value="ABC_TRANSPORTER_1"/>
    <property type="match status" value="1"/>
</dbReference>
<dbReference type="InterPro" id="IPR017871">
    <property type="entry name" value="ABC_transporter-like_CS"/>
</dbReference>
<dbReference type="InterPro" id="IPR003439">
    <property type="entry name" value="ABC_transporter-like_ATP-bd"/>
</dbReference>
<gene>
    <name evidence="12" type="ORF">EVB03_01340</name>
</gene>
<dbReference type="Pfam" id="PF08402">
    <property type="entry name" value="TOBE_2"/>
    <property type="match status" value="1"/>
</dbReference>
<dbReference type="EMBL" id="SHBP01000001">
    <property type="protein sequence ID" value="RZO23032.1"/>
    <property type="molecule type" value="Genomic_DNA"/>
</dbReference>
<evidence type="ECO:0000256" key="2">
    <source>
        <dbReference type="ARBA" id="ARBA00022475"/>
    </source>
</evidence>
<dbReference type="InterPro" id="IPR003593">
    <property type="entry name" value="AAA+_ATPase"/>
</dbReference>
<name>A0A520MP84_9GAMM</name>
<evidence type="ECO:0000256" key="4">
    <source>
        <dbReference type="ARBA" id="ARBA00022519"/>
    </source>
</evidence>
<reference evidence="12 13" key="1">
    <citation type="submission" date="2019-02" db="EMBL/GenBank/DDBJ databases">
        <title>Prokaryotic population dynamics and viral predation in marine succession experiment using metagenomics: the confinement effect.</title>
        <authorList>
            <person name="Haro-Moreno J.M."/>
            <person name="Rodriguez-Valera F."/>
            <person name="Lopez-Perez M."/>
        </authorList>
    </citation>
    <scope>NUCLEOTIDE SEQUENCE [LARGE SCALE GENOMIC DNA]</scope>
    <source>
        <strain evidence="12">MED-G170</strain>
    </source>
</reference>
<dbReference type="AlphaFoldDB" id="A0A520MP84"/>
<comment type="caution">
    <text evidence="12">The sequence shown here is derived from an EMBL/GenBank/DDBJ whole genome shotgun (WGS) entry which is preliminary data.</text>
</comment>
<keyword evidence="4" id="KW-0997">Cell inner membrane</keyword>
<keyword evidence="7" id="KW-1278">Translocase</keyword>
<keyword evidence="1" id="KW-0813">Transport</keyword>
<keyword evidence="5" id="KW-0547">Nucleotide-binding</keyword>
<evidence type="ECO:0000256" key="8">
    <source>
        <dbReference type="ARBA" id="ARBA00023004"/>
    </source>
</evidence>
<dbReference type="InterPro" id="IPR015853">
    <property type="entry name" value="ABC_transpr_FbpC"/>
</dbReference>
<dbReference type="GO" id="GO:0015697">
    <property type="term" value="P:quaternary ammonium group transport"/>
    <property type="evidence" value="ECO:0007669"/>
    <property type="project" value="UniProtKB-ARBA"/>
</dbReference>
<dbReference type="PROSITE" id="PS50893">
    <property type="entry name" value="ABC_TRANSPORTER_2"/>
    <property type="match status" value="1"/>
</dbReference>
<evidence type="ECO:0000256" key="9">
    <source>
        <dbReference type="ARBA" id="ARBA00023065"/>
    </source>
</evidence>
<dbReference type="GO" id="GO:0016887">
    <property type="term" value="F:ATP hydrolysis activity"/>
    <property type="evidence" value="ECO:0007669"/>
    <property type="project" value="InterPro"/>
</dbReference>
<evidence type="ECO:0000256" key="1">
    <source>
        <dbReference type="ARBA" id="ARBA00022448"/>
    </source>
</evidence>
<dbReference type="InterPro" id="IPR008995">
    <property type="entry name" value="Mo/tungstate-bd_C_term_dom"/>
</dbReference>
<evidence type="ECO:0000256" key="7">
    <source>
        <dbReference type="ARBA" id="ARBA00022967"/>
    </source>
</evidence>
<dbReference type="SMART" id="SM00382">
    <property type="entry name" value="AAA"/>
    <property type="match status" value="1"/>
</dbReference>
<dbReference type="FunFam" id="3.40.50.300:FF:000425">
    <property type="entry name" value="Probable ABC transporter, ATP-binding subunit"/>
    <property type="match status" value="1"/>
</dbReference>
<dbReference type="SUPFAM" id="SSF50331">
    <property type="entry name" value="MOP-like"/>
    <property type="match status" value="1"/>
</dbReference>
<dbReference type="Proteomes" id="UP000315889">
    <property type="component" value="Unassembled WGS sequence"/>
</dbReference>
<accession>A0A520MP84</accession>
<dbReference type="InterPro" id="IPR013611">
    <property type="entry name" value="Transp-assoc_OB_typ2"/>
</dbReference>
<evidence type="ECO:0000259" key="11">
    <source>
        <dbReference type="PROSITE" id="PS50893"/>
    </source>
</evidence>
<protein>
    <submittedName>
        <fullName evidence="12">ABC transporter ATP-binding protein</fullName>
    </submittedName>
</protein>
<dbReference type="SUPFAM" id="SSF52540">
    <property type="entry name" value="P-loop containing nucleoside triphosphate hydrolases"/>
    <property type="match status" value="1"/>
</dbReference>
<dbReference type="PANTHER" id="PTHR42781">
    <property type="entry name" value="SPERMIDINE/PUTRESCINE IMPORT ATP-BINDING PROTEIN POTA"/>
    <property type="match status" value="1"/>
</dbReference>
<dbReference type="InterPro" id="IPR027417">
    <property type="entry name" value="P-loop_NTPase"/>
</dbReference>
<keyword evidence="6 12" id="KW-0067">ATP-binding</keyword>
<organism evidence="12 13">
    <name type="scientific">SAR92 clade bacterium</name>
    <dbReference type="NCBI Taxonomy" id="2315479"/>
    <lineage>
        <taxon>Bacteria</taxon>
        <taxon>Pseudomonadati</taxon>
        <taxon>Pseudomonadota</taxon>
        <taxon>Gammaproteobacteria</taxon>
        <taxon>Cellvibrionales</taxon>
        <taxon>Porticoccaceae</taxon>
        <taxon>SAR92 clade</taxon>
    </lineage>
</organism>
<evidence type="ECO:0000256" key="10">
    <source>
        <dbReference type="ARBA" id="ARBA00023136"/>
    </source>
</evidence>
<dbReference type="PANTHER" id="PTHR42781:SF5">
    <property type="entry name" value="PUTRESCINE TRANSPORT ATP-BINDING PROTEIN POTG"/>
    <property type="match status" value="1"/>
</dbReference>
<dbReference type="GO" id="GO:0043190">
    <property type="term" value="C:ATP-binding cassette (ABC) transporter complex"/>
    <property type="evidence" value="ECO:0007669"/>
    <property type="project" value="InterPro"/>
</dbReference>
<feature type="domain" description="ABC transporter" evidence="11">
    <location>
        <begin position="5"/>
        <end position="237"/>
    </location>
</feature>
<evidence type="ECO:0000313" key="12">
    <source>
        <dbReference type="EMBL" id="RZO23032.1"/>
    </source>
</evidence>
<dbReference type="GO" id="GO:0005524">
    <property type="term" value="F:ATP binding"/>
    <property type="evidence" value="ECO:0007669"/>
    <property type="project" value="UniProtKB-KW"/>
</dbReference>
<dbReference type="Pfam" id="PF00005">
    <property type="entry name" value="ABC_tran"/>
    <property type="match status" value="1"/>
</dbReference>
<keyword evidence="3" id="KW-0410">Iron transport</keyword>
<keyword evidence="10" id="KW-0472">Membrane</keyword>
<dbReference type="GO" id="GO:0015408">
    <property type="term" value="F:ABC-type ferric iron transporter activity"/>
    <property type="evidence" value="ECO:0007669"/>
    <property type="project" value="InterPro"/>
</dbReference>
<dbReference type="CDD" id="cd03259">
    <property type="entry name" value="ABC_Carb_Solutes_like"/>
    <property type="match status" value="1"/>
</dbReference>
<evidence type="ECO:0000256" key="5">
    <source>
        <dbReference type="ARBA" id="ARBA00022741"/>
    </source>
</evidence>